<dbReference type="PROSITE" id="PS50305">
    <property type="entry name" value="SIRTUIN"/>
    <property type="match status" value="1"/>
</dbReference>
<dbReference type="Pfam" id="PF01661">
    <property type="entry name" value="Macro"/>
    <property type="match status" value="1"/>
</dbReference>
<dbReference type="InterPro" id="IPR043472">
    <property type="entry name" value="Macro_dom-like"/>
</dbReference>
<comment type="caution">
    <text evidence="4">Lacks conserved residue(s) required for the propagation of feature annotation.</text>
</comment>
<protein>
    <submittedName>
        <fullName evidence="7">Uncharacterized protein</fullName>
    </submittedName>
</protein>
<name>A0A5K1UCT0_ENTHI</name>
<feature type="domain" description="Macro" evidence="6">
    <location>
        <begin position="121"/>
        <end position="313"/>
    </location>
</feature>
<dbReference type="InterPro" id="IPR002589">
    <property type="entry name" value="Macro_dom"/>
</dbReference>
<comment type="similarity">
    <text evidence="1">Belongs to the sirtuin family.</text>
</comment>
<dbReference type="InterPro" id="IPR029035">
    <property type="entry name" value="DHS-like_NAD/FAD-binding_dom"/>
</dbReference>
<dbReference type="Gene3D" id="3.40.220.10">
    <property type="entry name" value="Leucine Aminopeptidase, subunit E, domain 1"/>
    <property type="match status" value="1"/>
</dbReference>
<dbReference type="OMA" id="RWPNEEL"/>
<proteinExistence type="inferred from homology"/>
<feature type="domain" description="Deacetylase sirtuin-type" evidence="5">
    <location>
        <begin position="336"/>
        <end position="627"/>
    </location>
</feature>
<keyword evidence="2" id="KW-0808">Transferase</keyword>
<evidence type="ECO:0000256" key="1">
    <source>
        <dbReference type="ARBA" id="ARBA00006988"/>
    </source>
</evidence>
<gene>
    <name evidence="7" type="ORF">CL6EHI_114350</name>
</gene>
<dbReference type="GO" id="GO:0070403">
    <property type="term" value="F:NAD+ binding"/>
    <property type="evidence" value="ECO:0007669"/>
    <property type="project" value="InterPro"/>
</dbReference>
<evidence type="ECO:0000256" key="3">
    <source>
        <dbReference type="ARBA" id="ARBA00023027"/>
    </source>
</evidence>
<sequence length="627" mass="72524">MYLLGYLNSDQPINTYRMYQLALTIKDYKEDIHLLEEIKKSNPTNTSWEVLCNEIVEKLLKKKINNEQKFNSWEIYRSLMNQIEPDECQKLCQNNELMDLISQMLQEKNKDVVYSKNIITLKEQGHSFLFSNKLALWKGDITKLCVDAIVNAANNQLLGCFVPHHLCIDNAIHTFAGPQLRRDCSIIMNKQGFEEPTGYAKVTRAYNLPSKYVIHTVGPIVESQLKESHCNLLRSSYINCLNIADDLHLESIAFSCISTGLFGFPQNVASVIAIETVINWLYENPFTSIKKVIFDVFSDNDLQIYTKNVTEFDKTCNEKDIIIPPRINTSIMVTPTEIQQNELNRVIKFFKNATHIIIGAGAGLSVDAGLSFMDTKLFSEMGYPLFEYGINSLYQTMGFEDFKTENQKWGFFAVMADYMRYKEVNEHEFDTYKKLLDLLKKYNKNYFVKTTNVDGLFERSGYDMNKFFNPQGDFKYIQCSTPCSQDVYLFKPYMDKIFENINPLTFEVPDSCIPKCPKCGKEMTQNLRSDEFFVEKPHMVMAPLFTKYVEDAIKNGKVLFIEFGVGGNTPIHILIPFENWTIQGENTMLVRINLDKSFLQSKVPHTKYSAFHTTGKQFVEWLWNAMK</sequence>
<dbReference type="GO" id="GO:0046872">
    <property type="term" value="F:metal ion binding"/>
    <property type="evidence" value="ECO:0007669"/>
    <property type="project" value="UniProtKB-KW"/>
</dbReference>
<accession>A0A5K1UCT0</accession>
<dbReference type="Proteomes" id="UP000078387">
    <property type="component" value="Unassembled WGS sequence"/>
</dbReference>
<keyword evidence="4" id="KW-0862">Zinc</keyword>
<dbReference type="VEuPathDB" id="AmoebaDB:EHI8A_152980"/>
<dbReference type="PROSITE" id="PS51154">
    <property type="entry name" value="MACRO"/>
    <property type="match status" value="1"/>
</dbReference>
<dbReference type="VEuPathDB" id="AmoebaDB:EHI5A_064280"/>
<comment type="caution">
    <text evidence="7">The sequence shown here is derived from an EMBL/GenBank/DDBJ whole genome shotgun (WGS) entry which is preliminary data.</text>
</comment>
<dbReference type="CDD" id="cd02908">
    <property type="entry name" value="Macro_OAADPr_deacetylase"/>
    <property type="match status" value="1"/>
</dbReference>
<feature type="binding site" evidence="4">
    <location>
        <position position="479"/>
    </location>
    <ligand>
        <name>Zn(2+)</name>
        <dbReference type="ChEBI" id="CHEBI:29105"/>
    </ligand>
</feature>
<dbReference type="VEuPathDB" id="AmoebaDB:KM1_149670"/>
<evidence type="ECO:0000313" key="7">
    <source>
        <dbReference type="EMBL" id="GAT97961.1"/>
    </source>
</evidence>
<dbReference type="SUPFAM" id="SSF52467">
    <property type="entry name" value="DHS-like NAD/FAD-binding domain"/>
    <property type="match status" value="1"/>
</dbReference>
<keyword evidence="3" id="KW-0520">NAD</keyword>
<keyword evidence="4" id="KW-0479">Metal-binding</keyword>
<evidence type="ECO:0000256" key="2">
    <source>
        <dbReference type="ARBA" id="ARBA00022679"/>
    </source>
</evidence>
<dbReference type="Gene3D" id="3.40.50.1220">
    <property type="entry name" value="TPP-binding domain"/>
    <property type="match status" value="1"/>
</dbReference>
<dbReference type="VEuPathDB" id="AmoebaDB:EHI7A_134170"/>
<feature type="binding site" evidence="4">
    <location>
        <position position="483"/>
    </location>
    <ligand>
        <name>Zn(2+)</name>
        <dbReference type="ChEBI" id="CHEBI:29105"/>
    </ligand>
</feature>
<reference evidence="7 8" key="1">
    <citation type="submission" date="2016-05" db="EMBL/GenBank/DDBJ databases">
        <title>First whole genome sequencing of Entamoeba histolytica HM1:IMSS-clone-6.</title>
        <authorList>
            <person name="Mukherjee Avik.K."/>
            <person name="Izumyama S."/>
            <person name="Nakada-Tsukui K."/>
            <person name="Nozaki T."/>
        </authorList>
    </citation>
    <scope>NUCLEOTIDE SEQUENCE [LARGE SCALE GENOMIC DNA]</scope>
    <source>
        <strain evidence="7 8">HM1:IMSS clone 6</strain>
    </source>
</reference>
<evidence type="ECO:0000313" key="8">
    <source>
        <dbReference type="Proteomes" id="UP000078387"/>
    </source>
</evidence>
<evidence type="ECO:0000259" key="6">
    <source>
        <dbReference type="PROSITE" id="PS51154"/>
    </source>
</evidence>
<dbReference type="GO" id="GO:0016740">
    <property type="term" value="F:transferase activity"/>
    <property type="evidence" value="ECO:0007669"/>
    <property type="project" value="UniProtKB-KW"/>
</dbReference>
<dbReference type="NCBIfam" id="NF003163">
    <property type="entry name" value="PRK04143.1"/>
    <property type="match status" value="1"/>
</dbReference>
<dbReference type="InterPro" id="IPR003000">
    <property type="entry name" value="Sirtuin"/>
</dbReference>
<feature type="binding site" evidence="4">
    <location>
        <position position="516"/>
    </location>
    <ligand>
        <name>Zn(2+)</name>
        <dbReference type="ChEBI" id="CHEBI:29105"/>
    </ligand>
</feature>
<evidence type="ECO:0000256" key="4">
    <source>
        <dbReference type="PROSITE-ProRule" id="PRU00236"/>
    </source>
</evidence>
<dbReference type="SUPFAM" id="SSF52949">
    <property type="entry name" value="Macro domain-like"/>
    <property type="match status" value="1"/>
</dbReference>
<organism evidence="7 8">
    <name type="scientific">Entamoeba histolytica</name>
    <dbReference type="NCBI Taxonomy" id="5759"/>
    <lineage>
        <taxon>Eukaryota</taxon>
        <taxon>Amoebozoa</taxon>
        <taxon>Evosea</taxon>
        <taxon>Archamoebae</taxon>
        <taxon>Mastigamoebida</taxon>
        <taxon>Entamoebidae</taxon>
        <taxon>Entamoeba</taxon>
    </lineage>
</organism>
<dbReference type="PANTHER" id="PTHR11106:SF27">
    <property type="entry name" value="MACRO DOMAIN-CONTAINING PROTEIN"/>
    <property type="match status" value="1"/>
</dbReference>
<dbReference type="SMART" id="SM00506">
    <property type="entry name" value="A1pp"/>
    <property type="match status" value="1"/>
</dbReference>
<dbReference type="VEuPathDB" id="AmoebaDB:EHI_114350"/>
<dbReference type="AlphaFoldDB" id="A0A5K1UCT0"/>
<dbReference type="Pfam" id="PF02146">
    <property type="entry name" value="SIR2"/>
    <property type="match status" value="1"/>
</dbReference>
<dbReference type="PANTHER" id="PTHR11106">
    <property type="entry name" value="GANGLIOSIDE INDUCED DIFFERENTIATION ASSOCIATED PROTEIN 2-RELATED"/>
    <property type="match status" value="1"/>
</dbReference>
<dbReference type="EMBL" id="BDEQ01000001">
    <property type="protein sequence ID" value="GAT97961.1"/>
    <property type="molecule type" value="Genomic_DNA"/>
</dbReference>
<evidence type="ECO:0000259" key="5">
    <source>
        <dbReference type="PROSITE" id="PS50305"/>
    </source>
</evidence>
<dbReference type="InterPro" id="IPR026590">
    <property type="entry name" value="Ssirtuin_cat_dom"/>
</dbReference>
<feature type="binding site" evidence="4">
    <location>
        <position position="519"/>
    </location>
    <ligand>
        <name>Zn(2+)</name>
        <dbReference type="ChEBI" id="CHEBI:29105"/>
    </ligand>
</feature>